<accession>A0A1I0KJR0</accession>
<dbReference type="Proteomes" id="UP000199181">
    <property type="component" value="Unassembled WGS sequence"/>
</dbReference>
<organism evidence="2 3">
    <name type="scientific">Stigmatella erecta</name>
    <dbReference type="NCBI Taxonomy" id="83460"/>
    <lineage>
        <taxon>Bacteria</taxon>
        <taxon>Pseudomonadati</taxon>
        <taxon>Myxococcota</taxon>
        <taxon>Myxococcia</taxon>
        <taxon>Myxococcales</taxon>
        <taxon>Cystobacterineae</taxon>
        <taxon>Archangiaceae</taxon>
        <taxon>Stigmatella</taxon>
    </lineage>
</organism>
<dbReference type="AlphaFoldDB" id="A0A1I0KJR0"/>
<protein>
    <submittedName>
        <fullName evidence="2">Putative metal-binding motif-containing protein</fullName>
    </submittedName>
</protein>
<evidence type="ECO:0000313" key="3">
    <source>
        <dbReference type="Proteomes" id="UP000199181"/>
    </source>
</evidence>
<proteinExistence type="predicted"/>
<name>A0A1I0KJR0_9BACT</name>
<dbReference type="EMBL" id="FOIJ01000011">
    <property type="protein sequence ID" value="SEU24937.1"/>
    <property type="molecule type" value="Genomic_DNA"/>
</dbReference>
<evidence type="ECO:0000256" key="1">
    <source>
        <dbReference type="SAM" id="MobiDB-lite"/>
    </source>
</evidence>
<feature type="region of interest" description="Disordered" evidence="1">
    <location>
        <begin position="222"/>
        <end position="249"/>
    </location>
</feature>
<dbReference type="InterPro" id="IPR021655">
    <property type="entry name" value="Put_metal-bd"/>
</dbReference>
<keyword evidence="3" id="KW-1185">Reference proteome</keyword>
<reference evidence="3" key="1">
    <citation type="submission" date="2016-10" db="EMBL/GenBank/DDBJ databases">
        <authorList>
            <person name="Varghese N."/>
            <person name="Submissions S."/>
        </authorList>
    </citation>
    <scope>NUCLEOTIDE SEQUENCE [LARGE SCALE GENOMIC DNA]</scope>
    <source>
        <strain evidence="3">DSM 16858</strain>
    </source>
</reference>
<sequence length="672" mass="71147">MFWVLCLALMAGCQQDPSRGAVRLTVSYEGFTPGCLRVIAWDAANPQTAKPVDLSPQAGAFEGTFTVAIFRGPGWSPQLAVETRAFEGACSDTVPPVAQQEGTALVEDGRVQALHLSLSARDQDQDGFVDARDNGSDCQDQDPAVHRGAPEVCDGKDNDCDGQTEAVLLTRPCERTGVCPGATWACGEGQAIVCAGPAPALWYPDADRDTFGSREARAEPFCAPPGPGYASNSRDCDDGSAQRSPSATERCNGVDDNCDGLPDEGLGVGEACTTVGACAGVRACGMDGEVSCQSTVSSTLYYPDDDLDGHGQAGAAGVPFCTPPTQGYVLQNTDCDDGNPFTHPQASELCDGVDNDCDGAPEAAAICAGSAPTWTLLSTLNSSNKNWNAISLWRNGGVWIVGDDNRRVVRQAGNTQFDPVKTNNCTRSWLSVWAEHTSGVAFMGSSTRLVGEHLPTEDNCDTLETGMNQIHGLVGLPSGGGFEVHGVGQDDTGTERTFVWTGDDVRYGATSIDGSLYDVHGLSRDLLFAVGEASGSARLYRFNPSSSQWQTSNIEETFPSLKTLRGVWAVNSRLAYAVGDQGALLRWDAGIWNQVSFPDMSENLTSVLAFGRNALYVTTQSGKVYRYGLTGWSIASLSTQPAQALNDIAGTNPGDLWAAGDKGNVFHWPRAP</sequence>
<dbReference type="Pfam" id="PF11617">
    <property type="entry name" value="Cu-binding_MopE"/>
    <property type="match status" value="3"/>
</dbReference>
<dbReference type="SUPFAM" id="SSF63829">
    <property type="entry name" value="Calcium-dependent phosphotriesterase"/>
    <property type="match status" value="1"/>
</dbReference>
<evidence type="ECO:0000313" key="2">
    <source>
        <dbReference type="EMBL" id="SEU24937.1"/>
    </source>
</evidence>
<gene>
    <name evidence="2" type="ORF">SAMN05443639_111156</name>
</gene>